<dbReference type="HOGENOM" id="CLU_309552_0_0_1"/>
<dbReference type="InterPro" id="IPR003034">
    <property type="entry name" value="SAP_dom"/>
</dbReference>
<feature type="compositionally biased region" description="Gly residues" evidence="3">
    <location>
        <begin position="942"/>
        <end position="952"/>
    </location>
</feature>
<gene>
    <name evidence="6" type="ORF">CAPTEDRAFT_227848</name>
</gene>
<keyword evidence="8" id="KW-1185">Reference proteome</keyword>
<dbReference type="GO" id="GO:0071013">
    <property type="term" value="C:catalytic step 2 spliceosome"/>
    <property type="evidence" value="ECO:0007669"/>
    <property type="project" value="TreeGrafter"/>
</dbReference>
<organism evidence="6">
    <name type="scientific">Capitella teleta</name>
    <name type="common">Polychaete worm</name>
    <dbReference type="NCBI Taxonomy" id="283909"/>
    <lineage>
        <taxon>Eukaryota</taxon>
        <taxon>Metazoa</taxon>
        <taxon>Spiralia</taxon>
        <taxon>Lophotrochozoa</taxon>
        <taxon>Annelida</taxon>
        <taxon>Polychaeta</taxon>
        <taxon>Sedentaria</taxon>
        <taxon>Scolecida</taxon>
        <taxon>Capitellidae</taxon>
        <taxon>Capitella</taxon>
    </lineage>
</organism>
<dbReference type="InterPro" id="IPR012677">
    <property type="entry name" value="Nucleotide-bd_a/b_plait_sf"/>
</dbReference>
<reference evidence="6 8" key="2">
    <citation type="journal article" date="2013" name="Nature">
        <title>Insights into bilaterian evolution from three spiralian genomes.</title>
        <authorList>
            <person name="Simakov O."/>
            <person name="Marletaz F."/>
            <person name="Cho S.J."/>
            <person name="Edsinger-Gonzales E."/>
            <person name="Havlak P."/>
            <person name="Hellsten U."/>
            <person name="Kuo D.H."/>
            <person name="Larsson T."/>
            <person name="Lv J."/>
            <person name="Arendt D."/>
            <person name="Savage R."/>
            <person name="Osoegawa K."/>
            <person name="de Jong P."/>
            <person name="Grimwood J."/>
            <person name="Chapman J.A."/>
            <person name="Shapiro H."/>
            <person name="Aerts A."/>
            <person name="Otillar R.P."/>
            <person name="Terry A.Y."/>
            <person name="Boore J.L."/>
            <person name="Grigoriev I.V."/>
            <person name="Lindberg D.R."/>
            <person name="Seaver E.C."/>
            <person name="Weisblat D.A."/>
            <person name="Putnam N.H."/>
            <person name="Rokhsar D.S."/>
        </authorList>
    </citation>
    <scope>NUCLEOTIDE SEQUENCE</scope>
    <source>
        <strain evidence="6 8">I ESC-2004</strain>
    </source>
</reference>
<dbReference type="AlphaFoldDB" id="R7UG22"/>
<dbReference type="SMART" id="SM00513">
    <property type="entry name" value="SAP"/>
    <property type="match status" value="1"/>
</dbReference>
<evidence type="ECO:0000259" key="4">
    <source>
        <dbReference type="PROSITE" id="PS50102"/>
    </source>
</evidence>
<feature type="compositionally biased region" description="Basic and acidic residues" evidence="3">
    <location>
        <begin position="489"/>
        <end position="544"/>
    </location>
</feature>
<dbReference type="InterPro" id="IPR051847">
    <property type="entry name" value="RNA_proc/Spliceosome_comp"/>
</dbReference>
<dbReference type="Proteomes" id="UP000014760">
    <property type="component" value="Unassembled WGS sequence"/>
</dbReference>
<reference evidence="8" key="1">
    <citation type="submission" date="2012-12" db="EMBL/GenBank/DDBJ databases">
        <authorList>
            <person name="Hellsten U."/>
            <person name="Grimwood J."/>
            <person name="Chapman J.A."/>
            <person name="Shapiro H."/>
            <person name="Aerts A."/>
            <person name="Otillar R.P."/>
            <person name="Terry A.Y."/>
            <person name="Boore J.L."/>
            <person name="Simakov O."/>
            <person name="Marletaz F."/>
            <person name="Cho S.-J."/>
            <person name="Edsinger-Gonzales E."/>
            <person name="Havlak P."/>
            <person name="Kuo D.-H."/>
            <person name="Larsson T."/>
            <person name="Lv J."/>
            <person name="Arendt D."/>
            <person name="Savage R."/>
            <person name="Osoegawa K."/>
            <person name="de Jong P."/>
            <person name="Lindberg D.R."/>
            <person name="Seaver E.C."/>
            <person name="Weisblat D.A."/>
            <person name="Putnam N.H."/>
            <person name="Grigoriev I.V."/>
            <person name="Rokhsar D.S."/>
        </authorList>
    </citation>
    <scope>NUCLEOTIDE SEQUENCE</scope>
    <source>
        <strain evidence="8">I ESC-2004</strain>
    </source>
</reference>
<dbReference type="PANTHER" id="PTHR45880">
    <property type="entry name" value="RNA-BINDING MOTIF PROTEIN, X-LINKED 2"/>
    <property type="match status" value="1"/>
</dbReference>
<dbReference type="PANTHER" id="PTHR45880:SF1">
    <property type="entry name" value="RNA-BINDING MOTIF PROTEIN, X-LINKED 2"/>
    <property type="match status" value="1"/>
</dbReference>
<dbReference type="GO" id="GO:0003723">
    <property type="term" value="F:RNA binding"/>
    <property type="evidence" value="ECO:0007669"/>
    <property type="project" value="UniProtKB-UniRule"/>
</dbReference>
<dbReference type="InterPro" id="IPR035979">
    <property type="entry name" value="RBD_domain_sf"/>
</dbReference>
<dbReference type="PROSITE" id="PS50800">
    <property type="entry name" value="SAP"/>
    <property type="match status" value="1"/>
</dbReference>
<dbReference type="GO" id="GO:0000398">
    <property type="term" value="P:mRNA splicing, via spliceosome"/>
    <property type="evidence" value="ECO:0007669"/>
    <property type="project" value="TreeGrafter"/>
</dbReference>
<dbReference type="EMBL" id="AMQN01001638">
    <property type="status" value="NOT_ANNOTATED_CDS"/>
    <property type="molecule type" value="Genomic_DNA"/>
</dbReference>
<dbReference type="GO" id="GO:0071011">
    <property type="term" value="C:precatalytic spliceosome"/>
    <property type="evidence" value="ECO:0007669"/>
    <property type="project" value="TreeGrafter"/>
</dbReference>
<feature type="compositionally biased region" description="Acidic residues" evidence="3">
    <location>
        <begin position="64"/>
        <end position="121"/>
    </location>
</feature>
<evidence type="ECO:0000256" key="2">
    <source>
        <dbReference type="PROSITE-ProRule" id="PRU00176"/>
    </source>
</evidence>
<feature type="compositionally biased region" description="Acidic residues" evidence="3">
    <location>
        <begin position="152"/>
        <end position="175"/>
    </location>
</feature>
<feature type="region of interest" description="Disordered" evidence="3">
    <location>
        <begin position="42"/>
        <end position="189"/>
    </location>
</feature>
<feature type="compositionally biased region" description="Basic residues" evidence="3">
    <location>
        <begin position="545"/>
        <end position="555"/>
    </location>
</feature>
<dbReference type="SUPFAM" id="SSF54928">
    <property type="entry name" value="RNA-binding domain, RBD"/>
    <property type="match status" value="1"/>
</dbReference>
<evidence type="ECO:0008006" key="9">
    <source>
        <dbReference type="Google" id="ProtNLM"/>
    </source>
</evidence>
<dbReference type="InterPro" id="IPR036361">
    <property type="entry name" value="SAP_dom_sf"/>
</dbReference>
<accession>R7UG22</accession>
<evidence type="ECO:0000256" key="1">
    <source>
        <dbReference type="ARBA" id="ARBA00022884"/>
    </source>
</evidence>
<dbReference type="SMART" id="SM00360">
    <property type="entry name" value="RRM"/>
    <property type="match status" value="1"/>
</dbReference>
<reference evidence="7" key="3">
    <citation type="submission" date="2015-06" db="UniProtKB">
        <authorList>
            <consortium name="EnsemblMetazoa"/>
        </authorList>
    </citation>
    <scope>IDENTIFICATION</scope>
</reference>
<evidence type="ECO:0000313" key="8">
    <source>
        <dbReference type="Proteomes" id="UP000014760"/>
    </source>
</evidence>
<evidence type="ECO:0000313" key="7">
    <source>
        <dbReference type="EnsemblMetazoa" id="CapteP227848"/>
    </source>
</evidence>
<dbReference type="STRING" id="283909.R7UG22"/>
<feature type="region of interest" description="Disordered" evidence="3">
    <location>
        <begin position="706"/>
        <end position="749"/>
    </location>
</feature>
<dbReference type="Gene3D" id="3.30.70.330">
    <property type="match status" value="1"/>
</dbReference>
<dbReference type="GO" id="GO:0005686">
    <property type="term" value="C:U2 snRNP"/>
    <property type="evidence" value="ECO:0007669"/>
    <property type="project" value="TreeGrafter"/>
</dbReference>
<dbReference type="EMBL" id="KB304239">
    <property type="protein sequence ID" value="ELU02237.1"/>
    <property type="molecule type" value="Genomic_DNA"/>
</dbReference>
<feature type="region of interest" description="Disordered" evidence="3">
    <location>
        <begin position="767"/>
        <end position="809"/>
    </location>
</feature>
<dbReference type="Gene3D" id="1.10.720.30">
    <property type="entry name" value="SAP domain"/>
    <property type="match status" value="1"/>
</dbReference>
<dbReference type="PROSITE" id="PS50102">
    <property type="entry name" value="RRM"/>
    <property type="match status" value="1"/>
</dbReference>
<evidence type="ECO:0000313" key="6">
    <source>
        <dbReference type="EMBL" id="ELU02237.1"/>
    </source>
</evidence>
<dbReference type="OrthoDB" id="2122982at2759"/>
<dbReference type="EnsemblMetazoa" id="CapteT227848">
    <property type="protein sequence ID" value="CapteP227848"/>
    <property type="gene ID" value="CapteG227848"/>
</dbReference>
<feature type="domain" description="RRM" evidence="4">
    <location>
        <begin position="331"/>
        <end position="401"/>
    </location>
</feature>
<sequence length="952" mass="106851">MSSETATSQAWSKKTVTQLKEELTKRQLDVSGKKADLIARLVAHESNGREEKMEEKNGEGEEGKVEEEEMEEEAQEEKGAEEEGGEDEEEEEVVGTDEVDYDELMEDQTPMEEETNVEDSQEEFKKEDEEQPKEEVTEEKEEKFASEAGDGGGEEEVAIAELHEDDDSDGDDQENESWKRQDSKKAKKEDGKEAVKVECNCRNIDASGYYIFKLLDSGTLSSECHDYCRRRKLMVNPLSMDDLSRPEVLSCFEQCSYFQVRFRSIRDDAGQSTWEGMIEMDFKTVRNAKEAEELLPKVNEKFKAKRLLSRKPDAVWPSAGKDEIKVGPWQNTLFVTKVPDEVDDLRLCELFPSASLVAVPLKNDKPAGYAYVQFPTMDEALTVMRDHPDGIQLSDGVRASVLAVWLRREPLNDKYLRALFPQDDDHSKKCALLNKVHSDVHKDILLIQDQLNRRSRSNSVSRLRQTLAQLRSQISSNDRLKSDYVKSLKKKEDEKKKAEEKLEEGKKEDKKKEAEVEKKADEAKEDDKKDKKSRDHSRDRSRDRSRNRRRSRSRDRKRERVRPSRFDHGDLRKRIRKSRSRERTGPSRMRGARGMMATSPRRDAAPLRPMGMGRAGSSAPPAAGLAQMISQVGSGGATVQDLVSFMQQQQQQQQQMPQQHQHQPVMQQQNQMAMQMMAMANTGGMMPSSDRFRDDHRDVQPDVFNRLGRHEEAHSAPVKGRPRQRSPSPQRNKRIRPQSTEQKFITEPESKTVNLLVQLSDMLNNSQMQGQMAPGDMPPDMSTSRSPVRGESRPMTSEPKSDFRAGASSSAASYNQFNKYPNSAGQEVYPGSSTKVPYVGRGFGSDQYEPDKPTEDSFSDMYGNARASAGMGANYHQPMRGTDYDARSAAALSGVGFRAGAGGGVVMGGGMGLQQGGAGGLIVAPNPRAVPRPFAPSRQMPGGQGGGGGYSF</sequence>
<feature type="compositionally biased region" description="Basic and acidic residues" evidence="3">
    <location>
        <begin position="42"/>
        <end position="63"/>
    </location>
</feature>
<feature type="region of interest" description="Disordered" evidence="3">
    <location>
        <begin position="931"/>
        <end position="952"/>
    </location>
</feature>
<feature type="compositionally biased region" description="Acidic residues" evidence="3">
    <location>
        <begin position="129"/>
        <end position="139"/>
    </location>
</feature>
<feature type="compositionally biased region" description="Basic and acidic residues" evidence="3">
    <location>
        <begin position="556"/>
        <end position="572"/>
    </location>
</feature>
<dbReference type="InterPro" id="IPR000504">
    <property type="entry name" value="RRM_dom"/>
</dbReference>
<feature type="domain" description="SAP" evidence="5">
    <location>
        <begin position="11"/>
        <end position="45"/>
    </location>
</feature>
<dbReference type="SUPFAM" id="SSF68906">
    <property type="entry name" value="SAP domain"/>
    <property type="match status" value="1"/>
</dbReference>
<feature type="compositionally biased region" description="Basic and acidic residues" evidence="3">
    <location>
        <begin position="176"/>
        <end position="189"/>
    </location>
</feature>
<protein>
    <recommendedName>
        <fullName evidence="9">SAP domain-containing protein</fullName>
    </recommendedName>
</protein>
<evidence type="ECO:0000256" key="3">
    <source>
        <dbReference type="SAM" id="MobiDB-lite"/>
    </source>
</evidence>
<keyword evidence="1 2" id="KW-0694">RNA-binding</keyword>
<name>R7UG22_CAPTE</name>
<evidence type="ECO:0000259" key="5">
    <source>
        <dbReference type="PROSITE" id="PS50800"/>
    </source>
</evidence>
<dbReference type="Pfam" id="PF02037">
    <property type="entry name" value="SAP"/>
    <property type="match status" value="1"/>
</dbReference>
<proteinExistence type="predicted"/>
<feature type="region of interest" description="Disordered" evidence="3">
    <location>
        <begin position="489"/>
        <end position="607"/>
    </location>
</feature>